<sequence>MSIIARPFALTRQWAQIQTVRFGSLSIGSSGENVTRSTFEVPVWLEPFLWAAPKKKTSHSKKRMRASNKGLPTKENVVGCPGCGNSKLLHHLCKHCYGDIKQKTKDSLAQA</sequence>
<dbReference type="NCBIfam" id="TIGR01031">
    <property type="entry name" value="rpmF_bact"/>
    <property type="match status" value="1"/>
</dbReference>
<organism evidence="8 9">
    <name type="scientific">Phycomyces blakesleeanus</name>
    <dbReference type="NCBI Taxonomy" id="4837"/>
    <lineage>
        <taxon>Eukaryota</taxon>
        <taxon>Fungi</taxon>
        <taxon>Fungi incertae sedis</taxon>
        <taxon>Mucoromycota</taxon>
        <taxon>Mucoromycotina</taxon>
        <taxon>Mucoromycetes</taxon>
        <taxon>Mucorales</taxon>
        <taxon>Phycomycetaceae</taxon>
        <taxon>Phycomyces</taxon>
    </lineage>
</organism>
<gene>
    <name evidence="8" type="ORF">J3Q64DRAFT_1764477</name>
</gene>
<keyword evidence="6" id="KW-0687">Ribonucleoprotein</keyword>
<dbReference type="Proteomes" id="UP001448207">
    <property type="component" value="Unassembled WGS sequence"/>
</dbReference>
<name>A0ABR3AQC3_PHYBL</name>
<comment type="subcellular location">
    <subcellularLocation>
        <location evidence="1">Mitochondrion</location>
    </subcellularLocation>
</comment>
<evidence type="ECO:0000256" key="6">
    <source>
        <dbReference type="ARBA" id="ARBA00023274"/>
    </source>
</evidence>
<keyword evidence="5" id="KW-0496">Mitochondrion</keyword>
<keyword evidence="9" id="KW-1185">Reference proteome</keyword>
<evidence type="ECO:0000256" key="7">
    <source>
        <dbReference type="ARBA" id="ARBA00039935"/>
    </source>
</evidence>
<dbReference type="Pfam" id="PF01783">
    <property type="entry name" value="Ribosomal_L32p"/>
    <property type="match status" value="1"/>
</dbReference>
<evidence type="ECO:0000256" key="4">
    <source>
        <dbReference type="ARBA" id="ARBA00022980"/>
    </source>
</evidence>
<comment type="caution">
    <text evidence="8">The sequence shown here is derived from an EMBL/GenBank/DDBJ whole genome shotgun (WGS) entry which is preliminary data.</text>
</comment>
<keyword evidence="3" id="KW-0809">Transit peptide</keyword>
<comment type="similarity">
    <text evidence="2">Belongs to the bacterial ribosomal protein bL32 family.</text>
</comment>
<dbReference type="HAMAP" id="MF_00340">
    <property type="entry name" value="Ribosomal_bL32"/>
    <property type="match status" value="1"/>
</dbReference>
<reference evidence="8 9" key="1">
    <citation type="submission" date="2024-04" db="EMBL/GenBank/DDBJ databases">
        <title>Symmetric and asymmetric DNA N6-adenine methylation regulates different biological responses in Mucorales.</title>
        <authorList>
            <consortium name="Lawrence Berkeley National Laboratory"/>
            <person name="Lax C."/>
            <person name="Mondo S.J."/>
            <person name="Osorio-Concepcion M."/>
            <person name="Muszewska A."/>
            <person name="Corrochano-Luque M."/>
            <person name="Gutierrez G."/>
            <person name="Riley R."/>
            <person name="Lipzen A."/>
            <person name="Guo J."/>
            <person name="Hundley H."/>
            <person name="Amirebrahimi M."/>
            <person name="Ng V."/>
            <person name="Lorenzo-Gutierrez D."/>
            <person name="Binder U."/>
            <person name="Yang J."/>
            <person name="Song Y."/>
            <person name="Canovas D."/>
            <person name="Navarro E."/>
            <person name="Freitag M."/>
            <person name="Gabaldon T."/>
            <person name="Grigoriev I.V."/>
            <person name="Corrochano L.M."/>
            <person name="Nicolas F.E."/>
            <person name="Garre V."/>
        </authorList>
    </citation>
    <scope>NUCLEOTIDE SEQUENCE [LARGE SCALE GENOMIC DNA]</scope>
    <source>
        <strain evidence="8 9">L51</strain>
    </source>
</reference>
<evidence type="ECO:0000313" key="9">
    <source>
        <dbReference type="Proteomes" id="UP001448207"/>
    </source>
</evidence>
<evidence type="ECO:0000256" key="5">
    <source>
        <dbReference type="ARBA" id="ARBA00023128"/>
    </source>
</evidence>
<dbReference type="PANTHER" id="PTHR21026:SF2">
    <property type="entry name" value="LARGE RIBOSOMAL SUBUNIT PROTEIN BL32M"/>
    <property type="match status" value="1"/>
</dbReference>
<dbReference type="EMBL" id="JBCLYO010000023">
    <property type="protein sequence ID" value="KAL0079195.1"/>
    <property type="molecule type" value="Genomic_DNA"/>
</dbReference>
<dbReference type="InterPro" id="IPR002677">
    <property type="entry name" value="Ribosomal_bL32"/>
</dbReference>
<dbReference type="PANTHER" id="PTHR21026">
    <property type="entry name" value="39S RIBOSOMAL PROTEIN L32, MITOCHONDRIAL"/>
    <property type="match status" value="1"/>
</dbReference>
<protein>
    <recommendedName>
        <fullName evidence="7">Large ribosomal subunit protein bL32m</fullName>
    </recommendedName>
</protein>
<evidence type="ECO:0000256" key="2">
    <source>
        <dbReference type="ARBA" id="ARBA00008560"/>
    </source>
</evidence>
<proteinExistence type="inferred from homology"/>
<evidence type="ECO:0000313" key="8">
    <source>
        <dbReference type="EMBL" id="KAL0079195.1"/>
    </source>
</evidence>
<dbReference type="InterPro" id="IPR011332">
    <property type="entry name" value="Ribosomal_zn-bd"/>
</dbReference>
<evidence type="ECO:0000256" key="3">
    <source>
        <dbReference type="ARBA" id="ARBA00022946"/>
    </source>
</evidence>
<evidence type="ECO:0000256" key="1">
    <source>
        <dbReference type="ARBA" id="ARBA00004173"/>
    </source>
</evidence>
<accession>A0ABR3AQC3</accession>
<dbReference type="SUPFAM" id="SSF57829">
    <property type="entry name" value="Zn-binding ribosomal proteins"/>
    <property type="match status" value="1"/>
</dbReference>
<dbReference type="InterPro" id="IPR051991">
    <property type="entry name" value="Mitoribosomal_protein_bL32"/>
</dbReference>
<keyword evidence="4" id="KW-0689">Ribosomal protein</keyword>